<dbReference type="NCBIfam" id="NF033563">
    <property type="entry name" value="transpos_IS30"/>
    <property type="match status" value="1"/>
</dbReference>
<reference evidence="3" key="1">
    <citation type="submission" date="2018-07" db="EMBL/GenBank/DDBJ databases">
        <authorList>
            <person name="Somerville V."/>
        </authorList>
    </citation>
    <scope>NUCLEOTIDE SEQUENCE</scope>
    <source>
        <strain evidence="3">NWC_2_2</strain>
    </source>
</reference>
<dbReference type="PANTHER" id="PTHR10948">
    <property type="entry name" value="TRANSPOSASE"/>
    <property type="match status" value="1"/>
</dbReference>
<dbReference type="Gene3D" id="1.10.10.60">
    <property type="entry name" value="Homeodomain-like"/>
    <property type="match status" value="1"/>
</dbReference>
<dbReference type="InterPro" id="IPR025246">
    <property type="entry name" value="IS30-like_HTH"/>
</dbReference>
<dbReference type="GO" id="GO:0004803">
    <property type="term" value="F:transposase activity"/>
    <property type="evidence" value="ECO:0007669"/>
    <property type="project" value="TreeGrafter"/>
</dbReference>
<evidence type="ECO:0000259" key="2">
    <source>
        <dbReference type="PROSITE" id="PS50994"/>
    </source>
</evidence>
<name>A0A3G6JG59_LACDL</name>
<organism evidence="3">
    <name type="scientific">Lactobacillus delbrueckii subsp. lactis</name>
    <dbReference type="NCBI Taxonomy" id="29397"/>
    <lineage>
        <taxon>Bacteria</taxon>
        <taxon>Bacillati</taxon>
        <taxon>Bacillota</taxon>
        <taxon>Bacilli</taxon>
        <taxon>Lactobacillales</taxon>
        <taxon>Lactobacillaceae</taxon>
        <taxon>Lactobacillus</taxon>
    </lineage>
</organism>
<dbReference type="PROSITE" id="PS50994">
    <property type="entry name" value="INTEGRASE"/>
    <property type="match status" value="1"/>
</dbReference>
<dbReference type="InterPro" id="IPR001584">
    <property type="entry name" value="Integrase_cat-core"/>
</dbReference>
<dbReference type="Pfam" id="PF13936">
    <property type="entry name" value="HTH_38"/>
    <property type="match status" value="1"/>
</dbReference>
<dbReference type="PANTHER" id="PTHR10948:SF23">
    <property type="entry name" value="TRANSPOSASE INSI FOR INSERTION SEQUENCE ELEMENT IS30A-RELATED"/>
    <property type="match status" value="1"/>
</dbReference>
<dbReference type="InterPro" id="IPR036397">
    <property type="entry name" value="RNaseH_sf"/>
</dbReference>
<keyword evidence="1" id="KW-0233">DNA recombination</keyword>
<evidence type="ECO:0000256" key="1">
    <source>
        <dbReference type="ARBA" id="ARBA00023172"/>
    </source>
</evidence>
<dbReference type="AlphaFoldDB" id="A0A3G6JG59"/>
<dbReference type="GO" id="GO:0032196">
    <property type="term" value="P:transposition"/>
    <property type="evidence" value="ECO:0007669"/>
    <property type="project" value="TreeGrafter"/>
</dbReference>
<proteinExistence type="predicted"/>
<dbReference type="EMBL" id="CP031023">
    <property type="protein sequence ID" value="AZA16992.1"/>
    <property type="molecule type" value="Genomic_DNA"/>
</dbReference>
<accession>A0A3G6JG59</accession>
<dbReference type="SUPFAM" id="SSF53098">
    <property type="entry name" value="Ribonuclease H-like"/>
    <property type="match status" value="1"/>
</dbReference>
<dbReference type="GO" id="GO:0003676">
    <property type="term" value="F:nucleic acid binding"/>
    <property type="evidence" value="ECO:0007669"/>
    <property type="project" value="InterPro"/>
</dbReference>
<dbReference type="GO" id="GO:0006310">
    <property type="term" value="P:DNA recombination"/>
    <property type="evidence" value="ECO:0007669"/>
    <property type="project" value="UniProtKB-KW"/>
</dbReference>
<protein>
    <submittedName>
        <fullName evidence="3">IS30 family transposase</fullName>
    </submittedName>
</protein>
<dbReference type="InterPro" id="IPR012337">
    <property type="entry name" value="RNaseH-like_sf"/>
</dbReference>
<dbReference type="GO" id="GO:0005829">
    <property type="term" value="C:cytosol"/>
    <property type="evidence" value="ECO:0007669"/>
    <property type="project" value="TreeGrafter"/>
</dbReference>
<dbReference type="Gene3D" id="3.30.420.10">
    <property type="entry name" value="Ribonuclease H-like superfamily/Ribonuclease H"/>
    <property type="match status" value="1"/>
</dbReference>
<gene>
    <name evidence="3" type="ORF">DQL93_11455</name>
</gene>
<dbReference type="InterPro" id="IPR051917">
    <property type="entry name" value="Transposase-Integrase"/>
</dbReference>
<evidence type="ECO:0000313" key="3">
    <source>
        <dbReference type="EMBL" id="AZA16992.1"/>
    </source>
</evidence>
<sequence>MDHSYSNTKLHQKGKHLSKDDRITIQVMHSIGCSNRAIARELNCSPSTIGYELKRGTVSLYTGNVKRYKAVKGQMTYERHRRECGRKSLFLRRSKFINYVSHCFHKRGWSLDACVGYALAEGIFPKDQVVSTKTLYNYVDLGLMDIKNIDLPEKVKRNTKARRARANKRILGRSIDERSPRIDTRKDFGHWECDLVLGHKTKDDDVLLTLCERKTRRFFMIKIEDKTSASVMKAFDKLREFYGSKWNRIFKSITTDNGSEFADLSNLEQVSKTLVYYAHPYTSCDKGSVERHNGLIRRYIPKGDRMDKYSVEDIAKIEVWCNSLPRKILNANFPGFYNSNHTADRFSASRISFMHDFPETRRSQL</sequence>
<dbReference type="GO" id="GO:0015074">
    <property type="term" value="P:DNA integration"/>
    <property type="evidence" value="ECO:0007669"/>
    <property type="project" value="InterPro"/>
</dbReference>
<dbReference type="InterPro" id="IPR053392">
    <property type="entry name" value="Transposase_IS30-like"/>
</dbReference>
<feature type="domain" description="Integrase catalytic" evidence="2">
    <location>
        <begin position="176"/>
        <end position="342"/>
    </location>
</feature>
<dbReference type="RefSeq" id="WP_207618562.1">
    <property type="nucleotide sequence ID" value="NZ_JACSVH010000019.1"/>
</dbReference>